<name>A0AAE0YTT1_9GAST</name>
<protein>
    <submittedName>
        <fullName evidence="1">Uncharacterized protein</fullName>
    </submittedName>
</protein>
<gene>
    <name evidence="1" type="ORF">RRG08_006941</name>
</gene>
<keyword evidence="2" id="KW-1185">Reference proteome</keyword>
<accession>A0AAE0YTT1</accession>
<organism evidence="1 2">
    <name type="scientific">Elysia crispata</name>
    <name type="common">lettuce slug</name>
    <dbReference type="NCBI Taxonomy" id="231223"/>
    <lineage>
        <taxon>Eukaryota</taxon>
        <taxon>Metazoa</taxon>
        <taxon>Spiralia</taxon>
        <taxon>Lophotrochozoa</taxon>
        <taxon>Mollusca</taxon>
        <taxon>Gastropoda</taxon>
        <taxon>Heterobranchia</taxon>
        <taxon>Euthyneura</taxon>
        <taxon>Panpulmonata</taxon>
        <taxon>Sacoglossa</taxon>
        <taxon>Placobranchoidea</taxon>
        <taxon>Plakobranchidae</taxon>
        <taxon>Elysia</taxon>
    </lineage>
</organism>
<sequence>MAVIDIKYDDTDEYFKNLASSRFKEPGVKLPQAQRFDECSVLYNRLSGLEFRTHVSNRVVSLGAVLKACAFSSGVSVLVASCGASESLSSSFKLNIPLAPSGLIARLKIY</sequence>
<dbReference type="Proteomes" id="UP001283361">
    <property type="component" value="Unassembled WGS sequence"/>
</dbReference>
<dbReference type="EMBL" id="JAWDGP010005439">
    <property type="protein sequence ID" value="KAK3756933.1"/>
    <property type="molecule type" value="Genomic_DNA"/>
</dbReference>
<comment type="caution">
    <text evidence="1">The sequence shown here is derived from an EMBL/GenBank/DDBJ whole genome shotgun (WGS) entry which is preliminary data.</text>
</comment>
<proteinExistence type="predicted"/>
<evidence type="ECO:0000313" key="2">
    <source>
        <dbReference type="Proteomes" id="UP001283361"/>
    </source>
</evidence>
<evidence type="ECO:0000313" key="1">
    <source>
        <dbReference type="EMBL" id="KAK3756933.1"/>
    </source>
</evidence>
<reference evidence="1" key="1">
    <citation type="journal article" date="2023" name="G3 (Bethesda)">
        <title>A reference genome for the long-term kleptoplast-retaining sea slug Elysia crispata morphotype clarki.</title>
        <authorList>
            <person name="Eastman K.E."/>
            <person name="Pendleton A.L."/>
            <person name="Shaikh M.A."/>
            <person name="Suttiyut T."/>
            <person name="Ogas R."/>
            <person name="Tomko P."/>
            <person name="Gavelis G."/>
            <person name="Widhalm J.R."/>
            <person name="Wisecaver J.H."/>
        </authorList>
    </citation>
    <scope>NUCLEOTIDE SEQUENCE</scope>
    <source>
        <strain evidence="1">ECLA1</strain>
    </source>
</reference>
<dbReference type="AlphaFoldDB" id="A0AAE0YTT1"/>